<evidence type="ECO:0000256" key="1">
    <source>
        <dbReference type="SAM" id="MobiDB-lite"/>
    </source>
</evidence>
<organism evidence="2 3">
    <name type="scientific">Xanthoceras sorbifolium</name>
    <dbReference type="NCBI Taxonomy" id="99658"/>
    <lineage>
        <taxon>Eukaryota</taxon>
        <taxon>Viridiplantae</taxon>
        <taxon>Streptophyta</taxon>
        <taxon>Embryophyta</taxon>
        <taxon>Tracheophyta</taxon>
        <taxon>Spermatophyta</taxon>
        <taxon>Magnoliopsida</taxon>
        <taxon>eudicotyledons</taxon>
        <taxon>Gunneridae</taxon>
        <taxon>Pentapetalae</taxon>
        <taxon>rosids</taxon>
        <taxon>malvids</taxon>
        <taxon>Sapindales</taxon>
        <taxon>Sapindaceae</taxon>
        <taxon>Xanthoceroideae</taxon>
        <taxon>Xanthoceras</taxon>
    </lineage>
</organism>
<evidence type="ECO:0000313" key="3">
    <source>
        <dbReference type="Proteomes" id="UP000827721"/>
    </source>
</evidence>
<reference evidence="2 3" key="1">
    <citation type="submission" date="2021-02" db="EMBL/GenBank/DDBJ databases">
        <title>Plant Genome Project.</title>
        <authorList>
            <person name="Zhang R.-G."/>
        </authorList>
    </citation>
    <scope>NUCLEOTIDE SEQUENCE [LARGE SCALE GENOMIC DNA]</scope>
    <source>
        <tissue evidence="2">Leaves</tissue>
    </source>
</reference>
<proteinExistence type="predicted"/>
<name>A0ABQ8H097_9ROSI</name>
<feature type="region of interest" description="Disordered" evidence="1">
    <location>
        <begin position="114"/>
        <end position="137"/>
    </location>
</feature>
<gene>
    <name evidence="2" type="ORF">JRO89_XSUnG0024300</name>
</gene>
<sequence length="162" mass="17708">METKEDVCTQEDTPSSPSPSPSAYLVLQNISEEAVRVAGELCKVYTLHTFRHGIGVLRKAWRWGGSLKEEGCQSSFNPEVLANQKRSGISVTPKLWMHCEKEKVGVSDDEIGSVRRQNATASGATSPKRGTSAKLMQRTPSLSDLNELVYGQDTLKALLSAQ</sequence>
<feature type="region of interest" description="Disordered" evidence="1">
    <location>
        <begin position="1"/>
        <end position="22"/>
    </location>
</feature>
<comment type="caution">
    <text evidence="2">The sequence shown here is derived from an EMBL/GenBank/DDBJ whole genome shotgun (WGS) entry which is preliminary data.</text>
</comment>
<evidence type="ECO:0000313" key="2">
    <source>
        <dbReference type="EMBL" id="KAH7530538.1"/>
    </source>
</evidence>
<dbReference type="EMBL" id="JAFEMO010000043">
    <property type="protein sequence ID" value="KAH7530538.1"/>
    <property type="molecule type" value="Genomic_DNA"/>
</dbReference>
<feature type="compositionally biased region" description="Polar residues" evidence="1">
    <location>
        <begin position="115"/>
        <end position="129"/>
    </location>
</feature>
<keyword evidence="3" id="KW-1185">Reference proteome</keyword>
<protein>
    <submittedName>
        <fullName evidence="2">Uncharacterized protein</fullName>
    </submittedName>
</protein>
<dbReference type="Proteomes" id="UP000827721">
    <property type="component" value="Unassembled WGS sequence"/>
</dbReference>
<accession>A0ABQ8H097</accession>